<dbReference type="NCBIfam" id="TIGR01958">
    <property type="entry name" value="nuoE_fam"/>
    <property type="match status" value="1"/>
</dbReference>
<dbReference type="GO" id="GO:1902494">
    <property type="term" value="C:catalytic complex"/>
    <property type="evidence" value="ECO:0007669"/>
    <property type="project" value="UniProtKB-ARBA"/>
</dbReference>
<evidence type="ECO:0000256" key="6">
    <source>
        <dbReference type="ARBA" id="ARBA00023014"/>
    </source>
</evidence>
<keyword evidence="7" id="KW-0520">NAD</keyword>
<comment type="cofactor">
    <cofactor evidence="8">
        <name>[2Fe-2S] cluster</name>
        <dbReference type="ChEBI" id="CHEBI:190135"/>
    </cofactor>
</comment>
<evidence type="ECO:0000313" key="10">
    <source>
        <dbReference type="EMBL" id="KAJ1957031.1"/>
    </source>
</evidence>
<evidence type="ECO:0000256" key="3">
    <source>
        <dbReference type="ARBA" id="ARBA00022723"/>
    </source>
</evidence>
<reference evidence="10" key="1">
    <citation type="submission" date="2022-07" db="EMBL/GenBank/DDBJ databases">
        <title>Phylogenomic reconstructions and comparative analyses of Kickxellomycotina fungi.</title>
        <authorList>
            <person name="Reynolds N.K."/>
            <person name="Stajich J.E."/>
            <person name="Barry K."/>
            <person name="Grigoriev I.V."/>
            <person name="Crous P."/>
            <person name="Smith M.E."/>
        </authorList>
    </citation>
    <scope>NUCLEOTIDE SEQUENCE</scope>
    <source>
        <strain evidence="10">RSA 1196</strain>
    </source>
</reference>
<dbReference type="OrthoDB" id="10254187at2759"/>
<dbReference type="AlphaFoldDB" id="A0A9W8AK84"/>
<proteinExistence type="inferred from homology"/>
<dbReference type="InterPro" id="IPR002023">
    <property type="entry name" value="NuoE-like"/>
</dbReference>
<dbReference type="FunFam" id="1.10.10.1590:FF:000001">
    <property type="entry name" value="NADH-quinone oxidoreductase subunit E"/>
    <property type="match status" value="1"/>
</dbReference>
<evidence type="ECO:0000313" key="11">
    <source>
        <dbReference type="Proteomes" id="UP001150925"/>
    </source>
</evidence>
<accession>A0A9W8AK84</accession>
<keyword evidence="6" id="KW-0411">Iron-sulfur</keyword>
<keyword evidence="2" id="KW-0001">2Fe-2S</keyword>
<dbReference type="InterPro" id="IPR036249">
    <property type="entry name" value="Thioredoxin-like_sf"/>
</dbReference>
<dbReference type="Gene3D" id="3.40.30.10">
    <property type="entry name" value="Glutaredoxin"/>
    <property type="match status" value="1"/>
</dbReference>
<dbReference type="Pfam" id="PF01257">
    <property type="entry name" value="2Fe-2S_thioredx"/>
    <property type="match status" value="1"/>
</dbReference>
<comment type="similarity">
    <text evidence="1">Belongs to the complex I 24 kDa subunit family.</text>
</comment>
<dbReference type="Proteomes" id="UP001150925">
    <property type="component" value="Unassembled WGS sequence"/>
</dbReference>
<evidence type="ECO:0000256" key="4">
    <source>
        <dbReference type="ARBA" id="ARBA00022967"/>
    </source>
</evidence>
<name>A0A9W8AK84_9FUNG</name>
<keyword evidence="11" id="KW-1185">Reference proteome</keyword>
<dbReference type="EMBL" id="JANBPY010002017">
    <property type="protein sequence ID" value="KAJ1957031.1"/>
    <property type="molecule type" value="Genomic_DNA"/>
</dbReference>
<dbReference type="GO" id="GO:0016491">
    <property type="term" value="F:oxidoreductase activity"/>
    <property type="evidence" value="ECO:0007669"/>
    <property type="project" value="InterPro"/>
</dbReference>
<keyword evidence="3" id="KW-0479">Metal-binding</keyword>
<feature type="region of interest" description="Disordered" evidence="9">
    <location>
        <begin position="220"/>
        <end position="259"/>
    </location>
</feature>
<evidence type="ECO:0000256" key="8">
    <source>
        <dbReference type="ARBA" id="ARBA00034078"/>
    </source>
</evidence>
<dbReference type="GO" id="GO:0005743">
    <property type="term" value="C:mitochondrial inner membrane"/>
    <property type="evidence" value="ECO:0007669"/>
    <property type="project" value="UniProtKB-ARBA"/>
</dbReference>
<gene>
    <name evidence="10" type="primary">NUO24</name>
    <name evidence="10" type="ORF">IWQ62_005178</name>
</gene>
<evidence type="ECO:0000256" key="5">
    <source>
        <dbReference type="ARBA" id="ARBA00023004"/>
    </source>
</evidence>
<dbReference type="InterPro" id="IPR042128">
    <property type="entry name" value="NuoE_dom"/>
</dbReference>
<dbReference type="PANTHER" id="PTHR10371">
    <property type="entry name" value="NADH DEHYDROGENASE UBIQUINONE FLAVOPROTEIN 2, MITOCHONDRIAL"/>
    <property type="match status" value="1"/>
</dbReference>
<protein>
    <submittedName>
        <fullName evidence="10">NADH:ubiquinone oxidoreductase 24</fullName>
    </submittedName>
</protein>
<dbReference type="SUPFAM" id="SSF52833">
    <property type="entry name" value="Thioredoxin-like"/>
    <property type="match status" value="1"/>
</dbReference>
<dbReference type="GO" id="GO:0046872">
    <property type="term" value="F:metal ion binding"/>
    <property type="evidence" value="ECO:0007669"/>
    <property type="project" value="UniProtKB-KW"/>
</dbReference>
<dbReference type="GO" id="GO:0006120">
    <property type="term" value="P:mitochondrial electron transport, NADH to ubiquinone"/>
    <property type="evidence" value="ECO:0007669"/>
    <property type="project" value="UniProtKB-ARBA"/>
</dbReference>
<dbReference type="PANTHER" id="PTHR10371:SF3">
    <property type="entry name" value="NADH DEHYDROGENASE [UBIQUINONE] FLAVOPROTEIN 2, MITOCHONDRIAL"/>
    <property type="match status" value="1"/>
</dbReference>
<evidence type="ECO:0000256" key="1">
    <source>
        <dbReference type="ARBA" id="ARBA00010643"/>
    </source>
</evidence>
<dbReference type="GO" id="GO:0051537">
    <property type="term" value="F:2 iron, 2 sulfur cluster binding"/>
    <property type="evidence" value="ECO:0007669"/>
    <property type="project" value="UniProtKB-KW"/>
</dbReference>
<dbReference type="InterPro" id="IPR041921">
    <property type="entry name" value="NuoE_N"/>
</dbReference>
<sequence length="259" mass="28543">MAMSRLRPALFRAFQQVQRNTLLSNPQTLGVARRHLGTSQWVASDALFVHRDNPENNGSPKFEFNTENTVKAKEILAKYPAQYKKAAIIPLLHLGQKQLGWTSLAVMQAVARWCEVPPMRVYEVATFYTMFNRDPVGKYFVQVCTTTPCELCGSTGIVQALEKHLGIKVGETTADKMFTLVEVECAGACVNAPVLAINDDYYEDLTPETVVKLIDAFKSGNPPKPGPMNPDRQNCEPLGGLTSLTSKPPGPGFGVREDL</sequence>
<dbReference type="Gene3D" id="1.10.10.1590">
    <property type="entry name" value="NADH-quinone oxidoreductase subunit E"/>
    <property type="match status" value="1"/>
</dbReference>
<evidence type="ECO:0000256" key="2">
    <source>
        <dbReference type="ARBA" id="ARBA00022714"/>
    </source>
</evidence>
<dbReference type="GO" id="GO:0008137">
    <property type="term" value="F:NADH dehydrogenase (ubiquinone) activity"/>
    <property type="evidence" value="ECO:0007669"/>
    <property type="project" value="UniProtKB-ARBA"/>
</dbReference>
<evidence type="ECO:0000256" key="9">
    <source>
        <dbReference type="SAM" id="MobiDB-lite"/>
    </source>
</evidence>
<dbReference type="GO" id="GO:0098796">
    <property type="term" value="C:membrane protein complex"/>
    <property type="evidence" value="ECO:0007669"/>
    <property type="project" value="UniProtKB-ARBA"/>
</dbReference>
<dbReference type="CDD" id="cd03064">
    <property type="entry name" value="TRX_Fd_NuoE"/>
    <property type="match status" value="1"/>
</dbReference>
<evidence type="ECO:0000256" key="7">
    <source>
        <dbReference type="ARBA" id="ARBA00023027"/>
    </source>
</evidence>
<keyword evidence="5" id="KW-0408">Iron</keyword>
<keyword evidence="4" id="KW-1278">Translocase</keyword>
<dbReference type="FunFam" id="3.40.30.10:FF:000022">
    <property type="entry name" value="NADH dehydrogenase flavoprotein 2, mitochondrial"/>
    <property type="match status" value="1"/>
</dbReference>
<comment type="caution">
    <text evidence="10">The sequence shown here is derived from an EMBL/GenBank/DDBJ whole genome shotgun (WGS) entry which is preliminary data.</text>
</comment>
<organism evidence="10 11">
    <name type="scientific">Dispira parvispora</name>
    <dbReference type="NCBI Taxonomy" id="1520584"/>
    <lineage>
        <taxon>Eukaryota</taxon>
        <taxon>Fungi</taxon>
        <taxon>Fungi incertae sedis</taxon>
        <taxon>Zoopagomycota</taxon>
        <taxon>Kickxellomycotina</taxon>
        <taxon>Dimargaritomycetes</taxon>
        <taxon>Dimargaritales</taxon>
        <taxon>Dimargaritaceae</taxon>
        <taxon>Dispira</taxon>
    </lineage>
</organism>